<dbReference type="Proteomes" id="UP000189739">
    <property type="component" value="Unassembled WGS sequence"/>
</dbReference>
<dbReference type="EMBL" id="MBTF01000001">
    <property type="protein sequence ID" value="OOQ61591.1"/>
    <property type="molecule type" value="Genomic_DNA"/>
</dbReference>
<dbReference type="STRING" id="1792845.BC343_00500"/>
<accession>A0A1S9PKW6</accession>
<feature type="transmembrane region" description="Helical" evidence="1">
    <location>
        <begin position="12"/>
        <end position="38"/>
    </location>
</feature>
<keyword evidence="1" id="KW-0812">Transmembrane</keyword>
<feature type="domain" description="Peptidase M56" evidence="2">
    <location>
        <begin position="36"/>
        <end position="306"/>
    </location>
</feature>
<dbReference type="InterPro" id="IPR052173">
    <property type="entry name" value="Beta-lactam_resp_regulator"/>
</dbReference>
<dbReference type="Gene3D" id="3.30.2010.10">
    <property type="entry name" value="Metalloproteases ('zincins'), catalytic domain"/>
    <property type="match status" value="1"/>
</dbReference>
<dbReference type="InterPro" id="IPR008756">
    <property type="entry name" value="Peptidase_M56"/>
</dbReference>
<protein>
    <recommendedName>
        <fullName evidence="2">Peptidase M56 domain-containing protein</fullName>
    </recommendedName>
</protein>
<dbReference type="RefSeq" id="WP_078345761.1">
    <property type="nucleotide sequence ID" value="NZ_MBTF01000001.1"/>
</dbReference>
<feature type="transmembrane region" description="Helical" evidence="1">
    <location>
        <begin position="50"/>
        <end position="69"/>
    </location>
</feature>
<dbReference type="Pfam" id="PF05569">
    <property type="entry name" value="Peptidase_M56"/>
    <property type="match status" value="1"/>
</dbReference>
<gene>
    <name evidence="3" type="ORF">BC343_00500</name>
</gene>
<proteinExistence type="predicted"/>
<keyword evidence="1" id="KW-1133">Transmembrane helix</keyword>
<dbReference type="OrthoDB" id="15218at2"/>
<keyword evidence="4" id="KW-1185">Reference proteome</keyword>
<evidence type="ECO:0000313" key="4">
    <source>
        <dbReference type="Proteomes" id="UP000189739"/>
    </source>
</evidence>
<keyword evidence="1" id="KW-0472">Membrane</keyword>
<comment type="caution">
    <text evidence="3">The sequence shown here is derived from an EMBL/GenBank/DDBJ whole genome shotgun (WGS) entry which is preliminary data.</text>
</comment>
<evidence type="ECO:0000313" key="3">
    <source>
        <dbReference type="EMBL" id="OOQ61591.1"/>
    </source>
</evidence>
<feature type="transmembrane region" description="Helical" evidence="1">
    <location>
        <begin position="226"/>
        <end position="249"/>
    </location>
</feature>
<dbReference type="PANTHER" id="PTHR34978">
    <property type="entry name" value="POSSIBLE SENSOR-TRANSDUCER PROTEIN BLAR"/>
    <property type="match status" value="1"/>
</dbReference>
<dbReference type="AlphaFoldDB" id="A0A1S9PKW6"/>
<evidence type="ECO:0000256" key="1">
    <source>
        <dbReference type="SAM" id="Phobius"/>
    </source>
</evidence>
<evidence type="ECO:0000259" key="2">
    <source>
        <dbReference type="Pfam" id="PF05569"/>
    </source>
</evidence>
<feature type="transmembrane region" description="Helical" evidence="1">
    <location>
        <begin position="111"/>
        <end position="130"/>
    </location>
</feature>
<sequence>MDKLAAAIPDNVVIALCNTLLHSLWLGLLLAVAAGLIVVSTRRSRAQFRYNLLLIALAVFTSAVLFVFVSEFSAAAEEPASIAAAKMGAYKAVPEVYVVVADTNYYTEATAFLNAHAGLVVMVWFLIVMARTLQMLTGLQSLYFLRRRHVVSVGEQLETRVAELAKQLGIKRLVRIAESGIAKVPMVVGHLKPLILIPAGLISALPPASIEAILVHELAHIRRRDYLVNLVIGILEIVLFFNPAVLWVATLIREERENCCDDIAIAVTGNKISYIKALVSCREYQPGAPAYAMAFGGKKDHLLGRVKRMLHNSNPSLNTIERAILGAGLLLAVVCTTAFSTTGKFGKPKGKAVKPKTTTVTVSQHTESTKTEVTVKTTKNINQRKAVQVVKSDSIELEQQRNIRIYKPAEVGEHTNITLSAGGIKTRLVKADGVLYQLNSRQNRIVSLQMNGITVAPSQYKPYLFLMDHATQPQANALSPINAKLDSLSHLKAKAQPIAPIEKKTAAIAAKPESFYPESSYPQTYKPYTKMYDAYHEDSARDRLAADLVASGIIGAPGELKSFKLSTTEFIVNGKKVPDDIYQKFKKAYIPAPEKGKQGEWSWMYNYDVSKVENHLNELLADSTEKTPVA</sequence>
<reference evidence="3 4" key="1">
    <citation type="submission" date="2016-07" db="EMBL/GenBank/DDBJ databases">
        <title>Genomic analysis of zinc-resistant bacterium Mucilaginibacter pedocola TBZ30.</title>
        <authorList>
            <person name="Huang J."/>
            <person name="Tang J."/>
        </authorList>
    </citation>
    <scope>NUCLEOTIDE SEQUENCE [LARGE SCALE GENOMIC DNA]</scope>
    <source>
        <strain evidence="3 4">TBZ30</strain>
    </source>
</reference>
<name>A0A1S9PKW6_9SPHI</name>
<organism evidence="3 4">
    <name type="scientific">Mucilaginibacter pedocola</name>
    <dbReference type="NCBI Taxonomy" id="1792845"/>
    <lineage>
        <taxon>Bacteria</taxon>
        <taxon>Pseudomonadati</taxon>
        <taxon>Bacteroidota</taxon>
        <taxon>Sphingobacteriia</taxon>
        <taxon>Sphingobacteriales</taxon>
        <taxon>Sphingobacteriaceae</taxon>
        <taxon>Mucilaginibacter</taxon>
    </lineage>
</organism>
<dbReference type="PANTHER" id="PTHR34978:SF3">
    <property type="entry name" value="SLR0241 PROTEIN"/>
    <property type="match status" value="1"/>
</dbReference>
<dbReference type="CDD" id="cd07341">
    <property type="entry name" value="M56_BlaR1_MecR1_like"/>
    <property type="match status" value="1"/>
</dbReference>